<evidence type="ECO:0000256" key="5">
    <source>
        <dbReference type="PROSITE-ProRule" id="PRU00175"/>
    </source>
</evidence>
<dbReference type="InterPro" id="IPR000742">
    <property type="entry name" value="EGF"/>
</dbReference>
<feature type="chain" id="PRO_5030174955" evidence="7">
    <location>
        <begin position="22"/>
        <end position="524"/>
    </location>
</feature>
<dbReference type="PROSITE" id="PS50026">
    <property type="entry name" value="EGF_3"/>
    <property type="match status" value="1"/>
</dbReference>
<organism evidence="10 12">
    <name type="scientific">Ostreococcus tauri</name>
    <name type="common">Marine green alga</name>
    <dbReference type="NCBI Taxonomy" id="70448"/>
    <lineage>
        <taxon>Eukaryota</taxon>
        <taxon>Viridiplantae</taxon>
        <taxon>Chlorophyta</taxon>
        <taxon>Mamiellophyceae</taxon>
        <taxon>Mamiellales</taxon>
        <taxon>Bathycoccaceae</taxon>
        <taxon>Ostreococcus</taxon>
    </lineage>
</organism>
<evidence type="ECO:0000259" key="9">
    <source>
        <dbReference type="PROSITE" id="PS50089"/>
    </source>
</evidence>
<evidence type="ECO:0000313" key="10">
    <source>
        <dbReference type="EMBL" id="CAL50454.1"/>
    </source>
</evidence>
<dbReference type="SUPFAM" id="SSF57850">
    <property type="entry name" value="RING/U-box"/>
    <property type="match status" value="1"/>
</dbReference>
<feature type="region of interest" description="Disordered" evidence="6">
    <location>
        <begin position="394"/>
        <end position="470"/>
    </location>
</feature>
<keyword evidence="1" id="KW-0479">Metal-binding</keyword>
<accession>A0A1Y5HYT0</accession>
<evidence type="ECO:0000256" key="2">
    <source>
        <dbReference type="ARBA" id="ARBA00022771"/>
    </source>
</evidence>
<feature type="disulfide bond" evidence="4">
    <location>
        <begin position="318"/>
        <end position="327"/>
    </location>
</feature>
<evidence type="ECO:0000313" key="12">
    <source>
        <dbReference type="Proteomes" id="UP000009170"/>
    </source>
</evidence>
<dbReference type="KEGG" id="ota:OT_ostta01g05510"/>
<keyword evidence="3" id="KW-0862">Zinc</keyword>
<evidence type="ECO:0000313" key="11">
    <source>
        <dbReference type="EMBL" id="OUS42436.1"/>
    </source>
</evidence>
<dbReference type="PROSITE" id="PS01186">
    <property type="entry name" value="EGF_2"/>
    <property type="match status" value="1"/>
</dbReference>
<keyword evidence="12" id="KW-1185">Reference proteome</keyword>
<feature type="domain" description="RING-type" evidence="9">
    <location>
        <begin position="476"/>
        <end position="511"/>
    </location>
</feature>
<sequence>MPRRGVLRAHILLACVSTALAARAPRPSTSFEVFPSSRAPTSNATHVSSGSARARAFTSLDDAPVFDQLELCDCAFSTSESGLECAREGAIVAGFEASGEYAGRADDGGLVPLSRAICCVPCFGSGIDRGMTVRELFPKVTDERDASATIGDLRALSVDCAPTKERATRSGGDMVCPGGTFLQGFKRSNRATGNGGKPFYYPKDQGICCKVKFVLPSGNALGTEQCECATESGYDVSCGQSNVPTAVEKNGAAISGFTSVISAMGALGSPMLVPSTPLECCNACVRKDANPVPLSDGCSHLGYCNGHGDCLIDGHCECHVGWTSDDCSEVDDATGMYGETWQYAVMLAGVLLGCCIRAILCRHVEQVNMIRAQRLMMQEPLLRQREDNTVMDEWEEASDLSTSESDSNGARDEEDTEDADTECDDTESYEADEPAGDEEMGAIPPSSSLNEEDEATAELSAETKPRMRSGVPDTECVVCMTTQVQCVLIPCGHACMCRKCARRMRRCPICRVIVARRQKLYVNG</sequence>
<dbReference type="OrthoDB" id="5855668at2759"/>
<proteinExistence type="predicted"/>
<name>Q01FP0_OSTTA</name>
<dbReference type="OMA" id="CMSARVQ"/>
<dbReference type="PROSITE" id="PS50089">
    <property type="entry name" value="ZF_RING_2"/>
    <property type="match status" value="1"/>
</dbReference>
<feature type="compositionally biased region" description="Acidic residues" evidence="6">
    <location>
        <begin position="412"/>
        <end position="440"/>
    </location>
</feature>
<gene>
    <name evidence="11" type="ORF">BE221DRAFT_61702</name>
    <name evidence="10" type="ORF">OT_ostta01g05510</name>
</gene>
<accession>A0A454XRN4</accession>
<dbReference type="EMBL" id="KZ155838">
    <property type="protein sequence ID" value="OUS42436.1"/>
    <property type="molecule type" value="Genomic_DNA"/>
</dbReference>
<dbReference type="RefSeq" id="XP_003074603.1">
    <property type="nucleotide sequence ID" value="XM_003074556.1"/>
</dbReference>
<dbReference type="AlphaFoldDB" id="Q01FP0"/>
<dbReference type="Gene3D" id="3.30.40.10">
    <property type="entry name" value="Zinc/RING finger domain, C3HC4 (zinc finger)"/>
    <property type="match status" value="1"/>
</dbReference>
<dbReference type="Pfam" id="PF13920">
    <property type="entry name" value="zf-C3HC4_3"/>
    <property type="match status" value="1"/>
</dbReference>
<accession>Q01FP0</accession>
<dbReference type="GeneID" id="9834614"/>
<reference evidence="11" key="3">
    <citation type="submission" date="2017-04" db="EMBL/GenBank/DDBJ databases">
        <title>Population genomics of picophytoplankton unveils novel chromosome hypervariability.</title>
        <authorList>
            <consortium name="DOE Joint Genome Institute"/>
            <person name="Blanc-Mathieu R."/>
            <person name="Krasovec M."/>
            <person name="Hebrard M."/>
            <person name="Yau S."/>
            <person name="Desgranges E."/>
            <person name="Martin J."/>
            <person name="Schackwitz W."/>
            <person name="Kuo A."/>
            <person name="Salin G."/>
            <person name="Donnadieu C."/>
            <person name="Desdevises Y."/>
            <person name="Sanchez-Ferandin S."/>
            <person name="Moreau H."/>
            <person name="Rivals E."/>
            <person name="Grigoriev I.V."/>
            <person name="Grimsley N."/>
            <person name="Eyre-Walker A."/>
            <person name="Piganeau G."/>
        </authorList>
    </citation>
    <scope>NUCLEOTIDE SEQUENCE [LARGE SCALE GENOMIC DNA]</scope>
    <source>
        <strain evidence="11">RCC 1115</strain>
    </source>
</reference>
<dbReference type="FunFam" id="1.10.1170.10:FF:000002">
    <property type="entry name" value="Baculoviral IAP repeat containing 7"/>
    <property type="match status" value="1"/>
</dbReference>
<keyword evidence="2 5" id="KW-0863">Zinc-finger</keyword>
<dbReference type="GO" id="GO:0008270">
    <property type="term" value="F:zinc ion binding"/>
    <property type="evidence" value="ECO:0007669"/>
    <property type="project" value="UniProtKB-KW"/>
</dbReference>
<dbReference type="Proteomes" id="UP000009170">
    <property type="component" value="Unassembled WGS sequence"/>
</dbReference>
<keyword evidence="4" id="KW-1015">Disulfide bond</keyword>
<reference evidence="10 12" key="1">
    <citation type="journal article" date="2006" name="Proc. Natl. Acad. Sci. U.S.A.">
        <title>Genome analysis of the smallest free-living eukaryote Ostreococcus tauri unveils many unique features.</title>
        <authorList>
            <person name="Derelle E."/>
            <person name="Ferraz C."/>
            <person name="Rombauts S."/>
            <person name="Rouze P."/>
            <person name="Worden A.Z."/>
            <person name="Robbens S."/>
            <person name="Partensky F."/>
            <person name="Degroeve S."/>
            <person name="Echeynie S."/>
            <person name="Cooke R."/>
            <person name="Saeys Y."/>
            <person name="Wuyts J."/>
            <person name="Jabbari K."/>
            <person name="Bowler C."/>
            <person name="Panaud O."/>
            <person name="Piegu B."/>
            <person name="Ball S.G."/>
            <person name="Ral J.-P."/>
            <person name="Bouget F.-Y."/>
            <person name="Piganeau G."/>
            <person name="De Baets B."/>
            <person name="Picard A."/>
            <person name="Delseny M."/>
            <person name="Demaille J."/>
            <person name="Van de Peer Y."/>
            <person name="Moreau H."/>
        </authorList>
    </citation>
    <scope>NUCLEOTIDE SEQUENCE [LARGE SCALE GENOMIC DNA]</scope>
    <source>
        <strain evidence="10 12">OTTH0595</strain>
    </source>
</reference>
<dbReference type="InParanoid" id="Q01FP0"/>
<dbReference type="PANTHER" id="PTHR14879">
    <property type="entry name" value="CASPASE REGULATOR, RING FINGER DOMAIN-CONTAINING"/>
    <property type="match status" value="1"/>
</dbReference>
<dbReference type="PANTHER" id="PTHR14879:SF5">
    <property type="entry name" value="RING-TYPE DOMAIN-CONTAINING PROTEIN"/>
    <property type="match status" value="1"/>
</dbReference>
<keyword evidence="4" id="KW-0245">EGF-like domain</keyword>
<evidence type="ECO:0000256" key="7">
    <source>
        <dbReference type="SAM" id="SignalP"/>
    </source>
</evidence>
<feature type="compositionally biased region" description="Polar residues" evidence="6">
    <location>
        <begin position="399"/>
        <end position="408"/>
    </location>
</feature>
<feature type="signal peptide" evidence="7">
    <location>
        <begin position="1"/>
        <end position="21"/>
    </location>
</feature>
<reference evidence="10" key="2">
    <citation type="journal article" date="2014" name="BMC Genomics">
        <title>An improved genome of the model marine alga Ostreococcus tauri unfolds by assessing Illumina de novo assemblies.</title>
        <authorList>
            <person name="Blanc-Mathieu R."/>
            <person name="Verhelst B."/>
            <person name="Derelle E."/>
            <person name="Rombauts S."/>
            <person name="Bouget F.Y."/>
            <person name="Carre I."/>
            <person name="Chateau A."/>
            <person name="Eyre-Walker A."/>
            <person name="Grimsley N."/>
            <person name="Moreau H."/>
            <person name="Piegu B."/>
            <person name="Rivals E."/>
            <person name="Schackwitz W."/>
            <person name="Van de Peer Y."/>
            <person name="Piganeau G."/>
        </authorList>
    </citation>
    <scope>NUCLEOTIDE SEQUENCE</scope>
    <source>
        <strain evidence="10">RCC4221</strain>
    </source>
</reference>
<comment type="caution">
    <text evidence="4">Lacks conserved residue(s) required for the propagation of feature annotation.</text>
</comment>
<protein>
    <submittedName>
        <fullName evidence="10">EGF-like, conserved site</fullName>
    </submittedName>
</protein>
<dbReference type="InterPro" id="IPR013083">
    <property type="entry name" value="Znf_RING/FYVE/PHD"/>
</dbReference>
<dbReference type="EMBL" id="CAID01000001">
    <property type="protein sequence ID" value="CAL50454.1"/>
    <property type="molecule type" value="Genomic_DNA"/>
</dbReference>
<dbReference type="InterPro" id="IPR001841">
    <property type="entry name" value="Znf_RING"/>
</dbReference>
<dbReference type="STRING" id="70448.Q01FP0"/>
<dbReference type="SMART" id="SM00184">
    <property type="entry name" value="RING"/>
    <property type="match status" value="1"/>
</dbReference>
<feature type="domain" description="EGF-like" evidence="8">
    <location>
        <begin position="294"/>
        <end position="328"/>
    </location>
</feature>
<evidence type="ECO:0000256" key="3">
    <source>
        <dbReference type="ARBA" id="ARBA00022833"/>
    </source>
</evidence>
<evidence type="ECO:0000256" key="4">
    <source>
        <dbReference type="PROSITE-ProRule" id="PRU00076"/>
    </source>
</evidence>
<evidence type="ECO:0000259" key="8">
    <source>
        <dbReference type="PROSITE" id="PS50026"/>
    </source>
</evidence>
<dbReference type="Proteomes" id="UP000195557">
    <property type="component" value="Unassembled WGS sequence"/>
</dbReference>
<dbReference type="InterPro" id="IPR051728">
    <property type="entry name" value="RING-FYVE_E3_ubiquitin-ligase"/>
</dbReference>
<evidence type="ECO:0000256" key="6">
    <source>
        <dbReference type="SAM" id="MobiDB-lite"/>
    </source>
</evidence>
<evidence type="ECO:0000256" key="1">
    <source>
        <dbReference type="ARBA" id="ARBA00022723"/>
    </source>
</evidence>
<keyword evidence="7" id="KW-0732">Signal</keyword>